<evidence type="ECO:0000313" key="3">
    <source>
        <dbReference type="Proteomes" id="UP001310594"/>
    </source>
</evidence>
<dbReference type="EMBL" id="JAVRQU010000002">
    <property type="protein sequence ID" value="KAK5706631.1"/>
    <property type="molecule type" value="Genomic_DNA"/>
</dbReference>
<dbReference type="Proteomes" id="UP001310594">
    <property type="component" value="Unassembled WGS sequence"/>
</dbReference>
<organism evidence="2 3">
    <name type="scientific">Elasticomyces elasticus</name>
    <dbReference type="NCBI Taxonomy" id="574655"/>
    <lineage>
        <taxon>Eukaryota</taxon>
        <taxon>Fungi</taxon>
        <taxon>Dikarya</taxon>
        <taxon>Ascomycota</taxon>
        <taxon>Pezizomycotina</taxon>
        <taxon>Dothideomycetes</taxon>
        <taxon>Dothideomycetidae</taxon>
        <taxon>Mycosphaerellales</taxon>
        <taxon>Teratosphaeriaceae</taxon>
        <taxon>Elasticomyces</taxon>
    </lineage>
</organism>
<protein>
    <submittedName>
        <fullName evidence="2">Uncharacterized protein</fullName>
    </submittedName>
</protein>
<gene>
    <name evidence="2" type="ORF">LTR97_001621</name>
</gene>
<reference evidence="2" key="1">
    <citation type="submission" date="2023-08" db="EMBL/GenBank/DDBJ databases">
        <title>Black Yeasts Isolated from many extreme environments.</title>
        <authorList>
            <person name="Coleine C."/>
            <person name="Stajich J.E."/>
            <person name="Selbmann L."/>
        </authorList>
    </citation>
    <scope>NUCLEOTIDE SEQUENCE</scope>
    <source>
        <strain evidence="2">CCFEE 5810</strain>
    </source>
</reference>
<evidence type="ECO:0000256" key="1">
    <source>
        <dbReference type="SAM" id="MobiDB-lite"/>
    </source>
</evidence>
<name>A0AAN8A568_9PEZI</name>
<feature type="compositionally biased region" description="Acidic residues" evidence="1">
    <location>
        <begin position="726"/>
        <end position="745"/>
    </location>
</feature>
<feature type="region of interest" description="Disordered" evidence="1">
    <location>
        <begin position="660"/>
        <end position="688"/>
    </location>
</feature>
<feature type="compositionally biased region" description="Polar residues" evidence="1">
    <location>
        <begin position="660"/>
        <end position="673"/>
    </location>
</feature>
<comment type="caution">
    <text evidence="2">The sequence shown here is derived from an EMBL/GenBank/DDBJ whole genome shotgun (WGS) entry which is preliminary data.</text>
</comment>
<feature type="region of interest" description="Disordered" evidence="1">
    <location>
        <begin position="503"/>
        <end position="528"/>
    </location>
</feature>
<proteinExistence type="predicted"/>
<accession>A0AAN8A568</accession>
<evidence type="ECO:0000313" key="2">
    <source>
        <dbReference type="EMBL" id="KAK5706631.1"/>
    </source>
</evidence>
<feature type="region of interest" description="Disordered" evidence="1">
    <location>
        <begin position="726"/>
        <end position="774"/>
    </location>
</feature>
<feature type="compositionally biased region" description="Acidic residues" evidence="1">
    <location>
        <begin position="757"/>
        <end position="774"/>
    </location>
</feature>
<dbReference type="AlphaFoldDB" id="A0AAN8A568"/>
<sequence>MAQQIDAESHSSVLALTRDANNLTITKDNPKHMDQPVPVVKVKAQSASAAHFVPVGPYDVVFSSLRMVIFQIEETSATLIAHTMREMIGNTQICDLLQGVSATKPKQRPEALMKKIADARVRLSENLRDFGFVDVDVIYSTNVYRVEPFQTDKLRVIELGGNVYHMYPFKPKEQEMAYSVVVQPWILDRIYPEAYRKSLGVRIKTNTAPAPAPPKVVTVTLRPNSIYPFERQVQVGGFLDPMQQVDTIIRGFEVNKRNNDLLKKVTISSRTNRWNLFNSTFRPNLPPWAITEGAAEDGPFTGTPGVHGNDDWWIKDLGMRLAHIGEWERTTRRFDEPDCRWIRSIVTTGKTPEQAKAGVDFVTVESMSKIFVPQSSDPNLDCNYRSLLNKFLEEYQGALESYDSFLIKVEHFYIKYAALQLDHQSETTDFENWQDSMQKAPHRERVLLNELQQRAAFLQLKAARCNKHVGLEKFAVARQMKRKMQATVSAALKKRPAAIAAVPASVSPAERPDTPRPTISNQQHAAPWLPNPNLPFRRIPAMADLSCASPAVPVQPFRRTSAVADFDRAVTTQPFPFTSKSTRPARANLGRAAPAEPILSPPVIDKHSFLSDWRTISSKESKMDAFPAYNDSFRICEAPWMAGSPNAITRPVELPRARMASTTAKPTNATKKSSVAFKVDSAQPTPGSKKVPFASNHFAVKYPKLGVSMVARASVGCAAAMAIEDDESDVEGGVELNEDEDDESDAATLTDSAAPEEMSDEMKVDEDEEDGVRR</sequence>